<reference evidence="1 2" key="1">
    <citation type="submission" date="2019-03" db="EMBL/GenBank/DDBJ databases">
        <authorList>
            <person name="Kox A.R. M."/>
        </authorList>
    </citation>
    <scope>NUCLEOTIDE SEQUENCE [LARGE SCALE GENOMIC DNA]</scope>
    <source>
        <strain evidence="1">MTUNDRAET4 annotated genome</strain>
    </source>
</reference>
<dbReference type="SUPFAM" id="SSF117396">
    <property type="entry name" value="TM1631-like"/>
    <property type="match status" value="1"/>
</dbReference>
<accession>A0A4U8Z500</accession>
<gene>
    <name evidence="1" type="ORF">MTUNDRAET4_3448</name>
</gene>
<evidence type="ECO:0000313" key="2">
    <source>
        <dbReference type="Proteomes" id="UP000294360"/>
    </source>
</evidence>
<sequence length="267" mass="29974">MTIGQIRVGVGGWSFAPWRESFYPKGLPQRQELDFASRKLTSIEINATFYRTQTPESFRRWASETPDDFVFSVKAHRLTTHRKLLAESKPAIDHFLSSGLLQLGGKLGPIVWQFAPTKKFEADDFAAFLELLPGQLDGLRLRHVLEVRHESFCVEPFVSLARHHQVAICLAQSDTYPLIADLSADFVYARLQKSSAAYAAGYCPSEIDIWSGRARQWAKGEQPQDLPYVSGAPEKKRAARDVFVYFISGAKEKNPAAACALIERLKA</sequence>
<protein>
    <recommendedName>
        <fullName evidence="3">DUF72 domain-containing protein</fullName>
    </recommendedName>
</protein>
<name>A0A4U8Z500_METTU</name>
<proteinExistence type="predicted"/>
<dbReference type="PANTHER" id="PTHR30348:SF4">
    <property type="entry name" value="DUF72 DOMAIN-CONTAINING PROTEIN"/>
    <property type="match status" value="1"/>
</dbReference>
<evidence type="ECO:0008006" key="3">
    <source>
        <dbReference type="Google" id="ProtNLM"/>
    </source>
</evidence>
<dbReference type="Pfam" id="PF01904">
    <property type="entry name" value="DUF72"/>
    <property type="match status" value="1"/>
</dbReference>
<evidence type="ECO:0000313" key="1">
    <source>
        <dbReference type="EMBL" id="VFU10335.1"/>
    </source>
</evidence>
<dbReference type="Gene3D" id="3.20.20.410">
    <property type="entry name" value="Protein of unknown function UPF0759"/>
    <property type="match status" value="1"/>
</dbReference>
<organism evidence="1 2">
    <name type="scientific">Methylocella tundrae</name>
    <dbReference type="NCBI Taxonomy" id="227605"/>
    <lineage>
        <taxon>Bacteria</taxon>
        <taxon>Pseudomonadati</taxon>
        <taxon>Pseudomonadota</taxon>
        <taxon>Alphaproteobacteria</taxon>
        <taxon>Hyphomicrobiales</taxon>
        <taxon>Beijerinckiaceae</taxon>
        <taxon>Methylocella</taxon>
    </lineage>
</organism>
<dbReference type="KEGG" id="mtun:MTUNDRAET4_3448"/>
<dbReference type="InterPro" id="IPR036520">
    <property type="entry name" value="UPF0759_sf"/>
</dbReference>
<dbReference type="InterPro" id="IPR002763">
    <property type="entry name" value="DUF72"/>
</dbReference>
<dbReference type="AlphaFoldDB" id="A0A4U8Z500"/>
<dbReference type="PANTHER" id="PTHR30348">
    <property type="entry name" value="UNCHARACTERIZED PROTEIN YECE"/>
    <property type="match status" value="1"/>
</dbReference>
<dbReference type="RefSeq" id="WP_134491048.1">
    <property type="nucleotide sequence ID" value="NZ_CP139089.1"/>
</dbReference>
<dbReference type="Proteomes" id="UP000294360">
    <property type="component" value="Chromosome"/>
</dbReference>
<dbReference type="OrthoDB" id="9780310at2"/>
<dbReference type="EMBL" id="LR536450">
    <property type="protein sequence ID" value="VFU10335.1"/>
    <property type="molecule type" value="Genomic_DNA"/>
</dbReference>